<dbReference type="InterPro" id="IPR002401">
    <property type="entry name" value="Cyt_P450_E_grp-I"/>
</dbReference>
<dbReference type="Proteomes" id="UP000827889">
    <property type="component" value="Chromosome 10"/>
</dbReference>
<dbReference type="Pfam" id="PF00067">
    <property type="entry name" value="p450"/>
    <property type="match status" value="1"/>
</dbReference>
<evidence type="ECO:0000256" key="5">
    <source>
        <dbReference type="ARBA" id="ARBA00023004"/>
    </source>
</evidence>
<dbReference type="InterPro" id="IPR036396">
    <property type="entry name" value="Cyt_P450_sf"/>
</dbReference>
<organism evidence="9 10">
    <name type="scientific">Rhodamnia argentea</name>
    <dbReference type="NCBI Taxonomy" id="178133"/>
    <lineage>
        <taxon>Eukaryota</taxon>
        <taxon>Viridiplantae</taxon>
        <taxon>Streptophyta</taxon>
        <taxon>Embryophyta</taxon>
        <taxon>Tracheophyta</taxon>
        <taxon>Spermatophyta</taxon>
        <taxon>Magnoliopsida</taxon>
        <taxon>eudicotyledons</taxon>
        <taxon>Gunneridae</taxon>
        <taxon>Pentapetalae</taxon>
        <taxon>rosids</taxon>
        <taxon>malvids</taxon>
        <taxon>Myrtales</taxon>
        <taxon>Myrtaceae</taxon>
        <taxon>Myrtoideae</taxon>
        <taxon>Myrteae</taxon>
        <taxon>Australasian group</taxon>
        <taxon>Rhodamnia</taxon>
    </lineage>
</organism>
<sequence>MDYLVLILCLYLLWGLFQALSSVAGGGRKDRPSNLPPGPRPLPIVGNLLQLGDLPHKSLAKLAGAYGPIIKLELGFVTTVVISSPALAKEILQARDAVFSHRMVPHSVMAHDHDRLSVGWVPVSPLFQYLRKIYNLHILSSKKLDLNQHLRSKKVQELITFVRKCACAGEAVNISEAAFRTSLNAISNTIFSLDVMEPSNPAGELKEVMGQIMVEIGKPNLADYFPMLKKIGLHGQKRRVAANFKKVFDIFDDLIERRLQLRKETGSIERNDVLDNLLDLVEDKNETLDMSLVKHLLLDVFIAGSETTASTLEWAMTELLCNPEKLLRAQAELHLVIGKGKQIEEADISRLPYLQAIVKENFRLHPVAPLLVPRKSGEDFITGGFTIPKGAQVLINVWAMGRDPSIWDDPGKFMPDRFLGSDIDVRGQNFELLPFGGGKRICPGLPLAMRMLPLMLGSLINVFDWKLEQGVTPENLNMEDKFGIAIQRAEPLNAVPIPI</sequence>
<evidence type="ECO:0000313" key="10">
    <source>
        <dbReference type="RefSeq" id="XP_048127420.1"/>
    </source>
</evidence>
<evidence type="ECO:0000256" key="4">
    <source>
        <dbReference type="ARBA" id="ARBA00023002"/>
    </source>
</evidence>
<evidence type="ECO:0000256" key="3">
    <source>
        <dbReference type="ARBA" id="ARBA00022723"/>
    </source>
</evidence>
<dbReference type="RefSeq" id="XP_048127420.1">
    <property type="nucleotide sequence ID" value="XM_048271463.1"/>
</dbReference>
<feature type="chain" id="PRO_5047002894" evidence="8">
    <location>
        <begin position="20"/>
        <end position="499"/>
    </location>
</feature>
<keyword evidence="4 7" id="KW-0560">Oxidoreductase</keyword>
<evidence type="ECO:0000256" key="6">
    <source>
        <dbReference type="ARBA" id="ARBA00023033"/>
    </source>
</evidence>
<protein>
    <submittedName>
        <fullName evidence="10">Geraniol 8-hydroxylase-like</fullName>
    </submittedName>
</protein>
<proteinExistence type="inferred from homology"/>
<keyword evidence="9" id="KW-1185">Reference proteome</keyword>
<dbReference type="SUPFAM" id="SSF48264">
    <property type="entry name" value="Cytochrome P450"/>
    <property type="match status" value="1"/>
</dbReference>
<evidence type="ECO:0000256" key="2">
    <source>
        <dbReference type="ARBA" id="ARBA00022617"/>
    </source>
</evidence>
<accession>A0ABM3GSW4</accession>
<dbReference type="PANTHER" id="PTHR47950:SF4">
    <property type="entry name" value="GERANIOL 8-HYDROXYLASE-LIKE"/>
    <property type="match status" value="1"/>
</dbReference>
<evidence type="ECO:0000256" key="8">
    <source>
        <dbReference type="SAM" id="SignalP"/>
    </source>
</evidence>
<keyword evidence="5 7" id="KW-0408">Iron</keyword>
<dbReference type="PRINTS" id="PR00463">
    <property type="entry name" value="EP450I"/>
</dbReference>
<dbReference type="InterPro" id="IPR017972">
    <property type="entry name" value="Cyt_P450_CS"/>
</dbReference>
<dbReference type="CDD" id="cd11073">
    <property type="entry name" value="CYP76-like"/>
    <property type="match status" value="1"/>
</dbReference>
<evidence type="ECO:0000256" key="7">
    <source>
        <dbReference type="RuleBase" id="RU000461"/>
    </source>
</evidence>
<dbReference type="Gene3D" id="1.10.630.10">
    <property type="entry name" value="Cytochrome P450"/>
    <property type="match status" value="1"/>
</dbReference>
<dbReference type="PROSITE" id="PS00086">
    <property type="entry name" value="CYTOCHROME_P450"/>
    <property type="match status" value="1"/>
</dbReference>
<dbReference type="PRINTS" id="PR00385">
    <property type="entry name" value="P450"/>
</dbReference>
<keyword evidence="6 7" id="KW-0503">Monooxygenase</keyword>
<keyword evidence="8" id="KW-0732">Signal</keyword>
<dbReference type="GeneID" id="125312656"/>
<evidence type="ECO:0000313" key="9">
    <source>
        <dbReference type="Proteomes" id="UP000827889"/>
    </source>
</evidence>
<keyword evidence="3 7" id="KW-0479">Metal-binding</keyword>
<dbReference type="PANTHER" id="PTHR47950">
    <property type="entry name" value="CYTOCHROME P450, FAMILY 76, SUBFAMILY C, POLYPEPTIDE 5-RELATED"/>
    <property type="match status" value="1"/>
</dbReference>
<evidence type="ECO:0000256" key="1">
    <source>
        <dbReference type="ARBA" id="ARBA00010617"/>
    </source>
</evidence>
<name>A0ABM3GSW4_9MYRT</name>
<reference evidence="10" key="1">
    <citation type="submission" date="2025-08" db="UniProtKB">
        <authorList>
            <consortium name="RefSeq"/>
        </authorList>
    </citation>
    <scope>IDENTIFICATION</scope>
    <source>
        <tissue evidence="10">Leaf</tissue>
    </source>
</reference>
<keyword evidence="2 7" id="KW-0349">Heme</keyword>
<feature type="signal peptide" evidence="8">
    <location>
        <begin position="1"/>
        <end position="19"/>
    </location>
</feature>
<dbReference type="InterPro" id="IPR001128">
    <property type="entry name" value="Cyt_P450"/>
</dbReference>
<gene>
    <name evidence="10" type="primary">LOC125312656</name>
</gene>
<comment type="similarity">
    <text evidence="1 7">Belongs to the cytochrome P450 family.</text>
</comment>